<evidence type="ECO:0000256" key="2">
    <source>
        <dbReference type="SAM" id="Phobius"/>
    </source>
</evidence>
<sequence>MLGLTYLFIVLFLISSIFILFAIYKVYKSNVFHINVKSIIFFILLLSISTSIGVIGILILEGHYQMNFTFTIYKVFFCFYVCGNNVATLNCALLIFERFLAVILSKRYESVSAQKFVVAFNIVAYLTIFIVIFDFPTSLVPLFTDQCILIIATISFPIHYHLHRVAIDKARNKFKEDAVFSLSQQYQNFENSKIAKKMIPFIFCYASCCFLNAMCAIIRHKTKDTTLLEVTKIITNVILVSRSIFTGIILLNFTMKNSIFDYVHSLFQKNTISQDITKHNNYVKEVDAHFNQLKDAWI</sequence>
<keyword evidence="3" id="KW-1185">Reference proteome</keyword>
<protein>
    <submittedName>
        <fullName evidence="4">G_PROTEIN_RECEP_F1_2 domain-containing protein</fullName>
    </submittedName>
</protein>
<dbReference type="PANTHER" id="PTHR47518:SF11">
    <property type="entry name" value="SERPENTINE RECEPTOR, CLASS E (EPSILON)-RELATED"/>
    <property type="match status" value="1"/>
</dbReference>
<dbReference type="Pfam" id="PF03125">
    <property type="entry name" value="Sre"/>
    <property type="match status" value="1"/>
</dbReference>
<dbReference type="AlphaFoldDB" id="A0A0K0F4N0"/>
<keyword evidence="2" id="KW-0812">Transmembrane</keyword>
<dbReference type="PANTHER" id="PTHR47518">
    <property type="entry name" value="SERPENTINE RECEPTOR CLASS EPSILON-13-RELATED"/>
    <property type="match status" value="1"/>
</dbReference>
<organism evidence="3 4">
    <name type="scientific">Strongyloides venezuelensis</name>
    <name type="common">Threadworm</name>
    <dbReference type="NCBI Taxonomy" id="75913"/>
    <lineage>
        <taxon>Eukaryota</taxon>
        <taxon>Metazoa</taxon>
        <taxon>Ecdysozoa</taxon>
        <taxon>Nematoda</taxon>
        <taxon>Chromadorea</taxon>
        <taxon>Rhabditida</taxon>
        <taxon>Tylenchina</taxon>
        <taxon>Panagrolaimomorpha</taxon>
        <taxon>Strongyloidoidea</taxon>
        <taxon>Strongyloididae</taxon>
        <taxon>Strongyloides</taxon>
    </lineage>
</organism>
<dbReference type="GO" id="GO:0007606">
    <property type="term" value="P:sensory perception of chemical stimulus"/>
    <property type="evidence" value="ECO:0007669"/>
    <property type="project" value="InterPro"/>
</dbReference>
<reference evidence="4" key="2">
    <citation type="submission" date="2015-08" db="UniProtKB">
        <authorList>
            <consortium name="WormBaseParasite"/>
        </authorList>
    </citation>
    <scope>IDENTIFICATION</scope>
</reference>
<dbReference type="WBParaSite" id="SVE_0376900.1">
    <property type="protein sequence ID" value="SVE_0376900.1"/>
    <property type="gene ID" value="SVE_0376900"/>
</dbReference>
<feature type="transmembrane region" description="Helical" evidence="2">
    <location>
        <begin position="39"/>
        <end position="60"/>
    </location>
</feature>
<dbReference type="InterPro" id="IPR004151">
    <property type="entry name" value="7TM_GPCR_serpentine_rcpt_Sre"/>
</dbReference>
<evidence type="ECO:0000256" key="1">
    <source>
        <dbReference type="ARBA" id="ARBA00006803"/>
    </source>
</evidence>
<evidence type="ECO:0000313" key="3">
    <source>
        <dbReference type="Proteomes" id="UP000035680"/>
    </source>
</evidence>
<accession>A0A0K0F4N0</accession>
<name>A0A0K0F4N0_STRVS</name>
<feature type="transmembrane region" description="Helical" evidence="2">
    <location>
        <begin position="116"/>
        <end position="133"/>
    </location>
</feature>
<proteinExistence type="inferred from homology"/>
<feature type="transmembrane region" description="Helical" evidence="2">
    <location>
        <begin position="198"/>
        <end position="221"/>
    </location>
</feature>
<evidence type="ECO:0000313" key="4">
    <source>
        <dbReference type="WBParaSite" id="SVE_0376900.1"/>
    </source>
</evidence>
<keyword evidence="2" id="KW-0472">Membrane</keyword>
<dbReference type="InterPro" id="IPR052854">
    <property type="entry name" value="Serpentine_rcpt_epsilon"/>
</dbReference>
<dbReference type="Proteomes" id="UP000035680">
    <property type="component" value="Unassembled WGS sequence"/>
</dbReference>
<reference evidence="3" key="1">
    <citation type="submission" date="2014-07" db="EMBL/GenBank/DDBJ databases">
        <authorList>
            <person name="Martin A.A"/>
            <person name="De Silva N."/>
        </authorList>
    </citation>
    <scope>NUCLEOTIDE SEQUENCE</scope>
</reference>
<feature type="transmembrane region" description="Helical" evidence="2">
    <location>
        <begin position="139"/>
        <end position="162"/>
    </location>
</feature>
<keyword evidence="2" id="KW-1133">Transmembrane helix</keyword>
<feature type="transmembrane region" description="Helical" evidence="2">
    <location>
        <begin position="233"/>
        <end position="253"/>
    </location>
</feature>
<feature type="transmembrane region" description="Helical" evidence="2">
    <location>
        <begin position="6"/>
        <end position="27"/>
    </location>
</feature>
<comment type="similarity">
    <text evidence="1">Belongs to the nematode receptor-like protein sre family.</text>
</comment>
<dbReference type="GO" id="GO:0016020">
    <property type="term" value="C:membrane"/>
    <property type="evidence" value="ECO:0007669"/>
    <property type="project" value="InterPro"/>
</dbReference>
<feature type="transmembrane region" description="Helical" evidence="2">
    <location>
        <begin position="72"/>
        <end position="96"/>
    </location>
</feature>